<feature type="transmembrane region" description="Helical" evidence="3">
    <location>
        <begin position="460"/>
        <end position="479"/>
    </location>
</feature>
<keyword evidence="3" id="KW-0812">Transmembrane</keyword>
<evidence type="ECO:0000313" key="6">
    <source>
        <dbReference type="Proteomes" id="UP000481153"/>
    </source>
</evidence>
<keyword evidence="4" id="KW-0732">Signal</keyword>
<name>A0A6G0WHA8_9STRA</name>
<dbReference type="InterPro" id="IPR050645">
    <property type="entry name" value="Histidine_acid_phosphatase"/>
</dbReference>
<evidence type="ECO:0008006" key="7">
    <source>
        <dbReference type="Google" id="ProtNLM"/>
    </source>
</evidence>
<proteinExistence type="inferred from homology"/>
<keyword evidence="6" id="KW-1185">Reference proteome</keyword>
<evidence type="ECO:0000256" key="3">
    <source>
        <dbReference type="SAM" id="Phobius"/>
    </source>
</evidence>
<dbReference type="Gene3D" id="3.40.50.1240">
    <property type="entry name" value="Phosphoglycerate mutase-like"/>
    <property type="match status" value="1"/>
</dbReference>
<keyword evidence="3" id="KW-0472">Membrane</keyword>
<dbReference type="PANTHER" id="PTHR11567">
    <property type="entry name" value="ACID PHOSPHATASE-RELATED"/>
    <property type="match status" value="1"/>
</dbReference>
<feature type="chain" id="PRO_5026134323" description="Acid phosphatase" evidence="4">
    <location>
        <begin position="22"/>
        <end position="497"/>
    </location>
</feature>
<feature type="signal peptide" evidence="4">
    <location>
        <begin position="1"/>
        <end position="21"/>
    </location>
</feature>
<dbReference type="PROSITE" id="PS00616">
    <property type="entry name" value="HIS_ACID_PHOSPHAT_1"/>
    <property type="match status" value="1"/>
</dbReference>
<reference evidence="5 6" key="1">
    <citation type="submission" date="2019-07" db="EMBL/GenBank/DDBJ databases">
        <title>Genomics analysis of Aphanomyces spp. identifies a new class of oomycete effector associated with host adaptation.</title>
        <authorList>
            <person name="Gaulin E."/>
        </authorList>
    </citation>
    <scope>NUCLEOTIDE SEQUENCE [LARGE SCALE GENOMIC DNA]</scope>
    <source>
        <strain evidence="5 6">ATCC 201684</strain>
    </source>
</reference>
<dbReference type="GO" id="GO:0016791">
    <property type="term" value="F:phosphatase activity"/>
    <property type="evidence" value="ECO:0007669"/>
    <property type="project" value="TreeGrafter"/>
</dbReference>
<dbReference type="VEuPathDB" id="FungiDB:AeMF1_020918"/>
<gene>
    <name evidence="5" type="ORF">Ae201684_015166</name>
</gene>
<evidence type="ECO:0000256" key="2">
    <source>
        <dbReference type="ARBA" id="ARBA00022801"/>
    </source>
</evidence>
<dbReference type="InterPro" id="IPR033379">
    <property type="entry name" value="Acid_Pase_AS"/>
</dbReference>
<dbReference type="Proteomes" id="UP000481153">
    <property type="component" value="Unassembled WGS sequence"/>
</dbReference>
<dbReference type="PANTHER" id="PTHR11567:SF110">
    <property type="entry name" value="2-PHOSPHOXYLOSE PHOSPHATASE 1"/>
    <property type="match status" value="1"/>
</dbReference>
<organism evidence="5 6">
    <name type="scientific">Aphanomyces euteiches</name>
    <dbReference type="NCBI Taxonomy" id="100861"/>
    <lineage>
        <taxon>Eukaryota</taxon>
        <taxon>Sar</taxon>
        <taxon>Stramenopiles</taxon>
        <taxon>Oomycota</taxon>
        <taxon>Saprolegniomycetes</taxon>
        <taxon>Saprolegniales</taxon>
        <taxon>Verrucalvaceae</taxon>
        <taxon>Aphanomyces</taxon>
    </lineage>
</organism>
<evidence type="ECO:0000256" key="4">
    <source>
        <dbReference type="SAM" id="SignalP"/>
    </source>
</evidence>
<dbReference type="Pfam" id="PF00328">
    <property type="entry name" value="His_Phos_2"/>
    <property type="match status" value="1"/>
</dbReference>
<protein>
    <recommendedName>
        <fullName evidence="7">Acid phosphatase</fullName>
    </recommendedName>
</protein>
<evidence type="ECO:0000313" key="5">
    <source>
        <dbReference type="EMBL" id="KAF0726538.1"/>
    </source>
</evidence>
<comment type="similarity">
    <text evidence="1">Belongs to the histidine acid phosphatase family.</text>
</comment>
<dbReference type="EMBL" id="VJMJ01000213">
    <property type="protein sequence ID" value="KAF0726538.1"/>
    <property type="molecule type" value="Genomic_DNA"/>
</dbReference>
<dbReference type="InterPro" id="IPR029033">
    <property type="entry name" value="His_PPase_superfam"/>
</dbReference>
<dbReference type="AlphaFoldDB" id="A0A6G0WHA8"/>
<accession>A0A6G0WHA8</accession>
<dbReference type="InterPro" id="IPR000560">
    <property type="entry name" value="His_Pase_clade-2"/>
</dbReference>
<dbReference type="SUPFAM" id="SSF53254">
    <property type="entry name" value="Phosphoglycerate mutase-like"/>
    <property type="match status" value="1"/>
</dbReference>
<keyword evidence="2" id="KW-0378">Hydrolase</keyword>
<evidence type="ECO:0000256" key="1">
    <source>
        <dbReference type="ARBA" id="ARBA00005375"/>
    </source>
</evidence>
<sequence length="497" mass="54823">MRWGIACLLAVCAAELHQVLVVSRHGIRGPYGPDGLEPTEVNMQRYSKLKYPFPVKGTEWGTSEDEAELVSPKITKHGTHVIQNMGKYFGAHLYPTLANIQCSDAFAYADNNERDIVTAQQFLSGFLPSCTSLVPTTNDTRLLFEQGQDSTAICPATSESIYSGVVGDVTTANLVRIYKPEIKAINDLVGCCEPVLCDLNSTASCDLFGVPSRWSGKFYEPWQDTLSEAQFLSEWFLLQSLNNMTIPPPLTLDDIVQLGVLHKVHMDLITNQFNAENFGSTLLVHIVASMQQAIQGSPIPIPPGAGPHLLQSLTNKFLFYAGHDINLLYLRDLLRLEWETAHWLPNQPNVGSMLVFELHSYVNNSALESDYYVEAYFVTATPNQIRNAETLSSQNPPDRVLVSIPHCSHDVVLADGKVATRCNYTNFKEAARLAIRQACVSPTLAKYAKSMPSGPRETAWSFKVVVVAAVSIALLIVLWKYITLLNAPSGGNYAALK</sequence>
<keyword evidence="3" id="KW-1133">Transmembrane helix</keyword>
<comment type="caution">
    <text evidence="5">The sequence shown here is derived from an EMBL/GenBank/DDBJ whole genome shotgun (WGS) entry which is preliminary data.</text>
</comment>